<evidence type="ECO:0000313" key="3">
    <source>
        <dbReference type="EMBL" id="CAG8717950.1"/>
    </source>
</evidence>
<feature type="region of interest" description="Disordered" evidence="1">
    <location>
        <begin position="22"/>
        <end position="81"/>
    </location>
</feature>
<dbReference type="OrthoDB" id="10629732at2759"/>
<dbReference type="Gene3D" id="3.40.220.10">
    <property type="entry name" value="Leucine Aminopeptidase, subunit E, domain 1"/>
    <property type="match status" value="1"/>
</dbReference>
<name>A0A9N9I219_9GLOM</name>
<gene>
    <name evidence="3" type="ORF">ALEPTO_LOCUS12149</name>
</gene>
<dbReference type="PROSITE" id="PS51154">
    <property type="entry name" value="MACRO"/>
    <property type="match status" value="1"/>
</dbReference>
<organism evidence="3 4">
    <name type="scientific">Ambispora leptoticha</name>
    <dbReference type="NCBI Taxonomy" id="144679"/>
    <lineage>
        <taxon>Eukaryota</taxon>
        <taxon>Fungi</taxon>
        <taxon>Fungi incertae sedis</taxon>
        <taxon>Mucoromycota</taxon>
        <taxon>Glomeromycotina</taxon>
        <taxon>Glomeromycetes</taxon>
        <taxon>Archaeosporales</taxon>
        <taxon>Ambisporaceae</taxon>
        <taxon>Ambispora</taxon>
    </lineage>
</organism>
<dbReference type="InterPro" id="IPR002589">
    <property type="entry name" value="Macro_dom"/>
</dbReference>
<feature type="compositionally biased region" description="Pro residues" evidence="1">
    <location>
        <begin position="44"/>
        <end position="73"/>
    </location>
</feature>
<keyword evidence="4" id="KW-1185">Reference proteome</keyword>
<dbReference type="EMBL" id="CAJVPS010025061">
    <property type="protein sequence ID" value="CAG8717950.1"/>
    <property type="molecule type" value="Genomic_DNA"/>
</dbReference>
<dbReference type="SUPFAM" id="SSF52949">
    <property type="entry name" value="Macro domain-like"/>
    <property type="match status" value="1"/>
</dbReference>
<dbReference type="Proteomes" id="UP000789508">
    <property type="component" value="Unassembled WGS sequence"/>
</dbReference>
<accession>A0A9N9I219</accession>
<dbReference type="InterPro" id="IPR043472">
    <property type="entry name" value="Macro_dom-like"/>
</dbReference>
<proteinExistence type="predicted"/>
<evidence type="ECO:0000313" key="4">
    <source>
        <dbReference type="Proteomes" id="UP000789508"/>
    </source>
</evidence>
<sequence length="446" mass="48697">KAVGSKPTGSTIGGGFLIIKISKTKNAANNQPTKKEKKPTLPKDNPPPKPNTSPTPNPPQPNPIPKPNNPPQPNNDEYPAITATGREPEYRINNIELTHHYHTPGHLTAGSALLTDTLDGSGNGSSILNDKGITHLIHAVNQPFTDRYQFEKLAIPLVGGGIFLGNCDPQKLAEGIVRGVVNQLEKCQNLKRISLIDWDGNPNSYLLKAFESEFMDKDELFAGAVARDNNAFGKLKSNPEKLLGYNKGDICNKSIHGASVIVNAANTQVKFGGGISGAVAEQVGDKKKIEAKAQELIDNHLQEDLEESDLPFKVEVMAWDLVNQLKNIKSGEDIFTTAANNLQFKPNFINSAQGMIDDDPDYYHHGLLIKDTSQIEKNTGTKPEANKFSFKVLGSKVREIEGYKPENKTLELEIATLDLGIEGMPLITRIFFNFLTPDSTTVGTML</sequence>
<feature type="non-terminal residue" evidence="3">
    <location>
        <position position="1"/>
    </location>
</feature>
<comment type="caution">
    <text evidence="3">The sequence shown here is derived from an EMBL/GenBank/DDBJ whole genome shotgun (WGS) entry which is preliminary data.</text>
</comment>
<evidence type="ECO:0000259" key="2">
    <source>
        <dbReference type="PROSITE" id="PS51154"/>
    </source>
</evidence>
<feature type="non-terminal residue" evidence="3">
    <location>
        <position position="446"/>
    </location>
</feature>
<reference evidence="3" key="1">
    <citation type="submission" date="2021-06" db="EMBL/GenBank/DDBJ databases">
        <authorList>
            <person name="Kallberg Y."/>
            <person name="Tangrot J."/>
            <person name="Rosling A."/>
        </authorList>
    </citation>
    <scope>NUCLEOTIDE SEQUENCE</scope>
    <source>
        <strain evidence="3">FL130A</strain>
    </source>
</reference>
<evidence type="ECO:0000256" key="1">
    <source>
        <dbReference type="SAM" id="MobiDB-lite"/>
    </source>
</evidence>
<feature type="domain" description="Macro" evidence="2">
    <location>
        <begin position="230"/>
        <end position="446"/>
    </location>
</feature>
<protein>
    <submittedName>
        <fullName evidence="3">201_t:CDS:1</fullName>
    </submittedName>
</protein>
<dbReference type="AlphaFoldDB" id="A0A9N9I219"/>